<feature type="compositionally biased region" description="Polar residues" evidence="1">
    <location>
        <begin position="38"/>
        <end position="65"/>
    </location>
</feature>
<dbReference type="GeneID" id="25913526"/>
<dbReference type="Proteomes" id="UP000054560">
    <property type="component" value="Unassembled WGS sequence"/>
</dbReference>
<dbReference type="EMBL" id="KQ244417">
    <property type="protein sequence ID" value="KNC74429.1"/>
    <property type="molecule type" value="Genomic_DNA"/>
</dbReference>
<evidence type="ECO:0000256" key="1">
    <source>
        <dbReference type="SAM" id="MobiDB-lite"/>
    </source>
</evidence>
<protein>
    <submittedName>
        <fullName evidence="2">Uncharacterized protein</fullName>
    </submittedName>
</protein>
<sequence length="106" mass="12041">KAYQANYDANLFSPNPRIPANAKEQTRAEPRRLHIPTVFSTQPSDTMVTNTQPQPSTTDYSTTGNDIEMVDIVKEDRDPSSIDRRSTILRPMRMTLFDPQGLNMDN</sequence>
<dbReference type="RefSeq" id="XP_014148331.1">
    <property type="nucleotide sequence ID" value="XM_014292856.1"/>
</dbReference>
<dbReference type="AlphaFoldDB" id="A0A0L0FCF8"/>
<feature type="non-terminal residue" evidence="2">
    <location>
        <position position="1"/>
    </location>
</feature>
<name>A0A0L0FCF8_9EUKA</name>
<evidence type="ECO:0000313" key="3">
    <source>
        <dbReference type="Proteomes" id="UP000054560"/>
    </source>
</evidence>
<gene>
    <name evidence="2" type="ORF">SARC_13022</name>
</gene>
<accession>A0A0L0FCF8</accession>
<proteinExistence type="predicted"/>
<evidence type="ECO:0000313" key="2">
    <source>
        <dbReference type="EMBL" id="KNC74429.1"/>
    </source>
</evidence>
<feature type="non-terminal residue" evidence="2">
    <location>
        <position position="106"/>
    </location>
</feature>
<feature type="region of interest" description="Disordered" evidence="1">
    <location>
        <begin position="1"/>
        <end position="65"/>
    </location>
</feature>
<organism evidence="2 3">
    <name type="scientific">Sphaeroforma arctica JP610</name>
    <dbReference type="NCBI Taxonomy" id="667725"/>
    <lineage>
        <taxon>Eukaryota</taxon>
        <taxon>Ichthyosporea</taxon>
        <taxon>Ichthyophonida</taxon>
        <taxon>Sphaeroforma</taxon>
    </lineage>
</organism>
<reference evidence="2 3" key="1">
    <citation type="submission" date="2011-02" db="EMBL/GenBank/DDBJ databases">
        <title>The Genome Sequence of Sphaeroforma arctica JP610.</title>
        <authorList>
            <consortium name="The Broad Institute Genome Sequencing Platform"/>
            <person name="Russ C."/>
            <person name="Cuomo C."/>
            <person name="Young S.K."/>
            <person name="Zeng Q."/>
            <person name="Gargeya S."/>
            <person name="Alvarado L."/>
            <person name="Berlin A."/>
            <person name="Chapman S.B."/>
            <person name="Chen Z."/>
            <person name="Freedman E."/>
            <person name="Gellesch M."/>
            <person name="Goldberg J."/>
            <person name="Griggs A."/>
            <person name="Gujja S."/>
            <person name="Heilman E."/>
            <person name="Heiman D."/>
            <person name="Howarth C."/>
            <person name="Mehta T."/>
            <person name="Neiman D."/>
            <person name="Pearson M."/>
            <person name="Roberts A."/>
            <person name="Saif S."/>
            <person name="Shea T."/>
            <person name="Shenoy N."/>
            <person name="Sisk P."/>
            <person name="Stolte C."/>
            <person name="Sykes S."/>
            <person name="White J."/>
            <person name="Yandava C."/>
            <person name="Burger G."/>
            <person name="Gray M.W."/>
            <person name="Holland P.W.H."/>
            <person name="King N."/>
            <person name="Lang F.B.F."/>
            <person name="Roger A.J."/>
            <person name="Ruiz-Trillo I."/>
            <person name="Haas B."/>
            <person name="Nusbaum C."/>
            <person name="Birren B."/>
        </authorList>
    </citation>
    <scope>NUCLEOTIDE SEQUENCE [LARGE SCALE GENOMIC DNA]</scope>
    <source>
        <strain evidence="2 3">JP610</strain>
    </source>
</reference>
<keyword evidence="3" id="KW-1185">Reference proteome</keyword>